<evidence type="ECO:0000313" key="3">
    <source>
        <dbReference type="Proteomes" id="UP000305398"/>
    </source>
</evidence>
<keyword evidence="3" id="KW-1185">Reference proteome</keyword>
<evidence type="ECO:0000313" key="2">
    <source>
        <dbReference type="EMBL" id="QDA61933.1"/>
    </source>
</evidence>
<accession>A0A5B8A5J3</accession>
<feature type="transmembrane region" description="Helical" evidence="1">
    <location>
        <begin position="83"/>
        <end position="105"/>
    </location>
</feature>
<dbReference type="OrthoDB" id="1448671at2"/>
<protein>
    <submittedName>
        <fullName evidence="2">Uncharacterized protein</fullName>
    </submittedName>
</protein>
<dbReference type="EMBL" id="CP040896">
    <property type="protein sequence ID" value="QDA61933.1"/>
    <property type="molecule type" value="Genomic_DNA"/>
</dbReference>
<keyword evidence="1" id="KW-0812">Transmembrane</keyword>
<dbReference type="KEGG" id="hyj:FHG12_18325"/>
<name>A0A5B8A5J3_9BACT</name>
<proteinExistence type="predicted"/>
<dbReference type="AlphaFoldDB" id="A0A5B8A5J3"/>
<feature type="transmembrane region" description="Helical" evidence="1">
    <location>
        <begin position="40"/>
        <end position="62"/>
    </location>
</feature>
<dbReference type="RefSeq" id="WP_139517145.1">
    <property type="nucleotide sequence ID" value="NZ_CP040896.1"/>
</dbReference>
<organism evidence="2 3">
    <name type="scientific">Hymenobacter jejuensis</name>
    <dbReference type="NCBI Taxonomy" id="2502781"/>
    <lineage>
        <taxon>Bacteria</taxon>
        <taxon>Pseudomonadati</taxon>
        <taxon>Bacteroidota</taxon>
        <taxon>Cytophagia</taxon>
        <taxon>Cytophagales</taxon>
        <taxon>Hymenobacteraceae</taxon>
        <taxon>Hymenobacter</taxon>
    </lineage>
</organism>
<gene>
    <name evidence="2" type="ORF">FHG12_18325</name>
</gene>
<feature type="transmembrane region" description="Helical" evidence="1">
    <location>
        <begin position="15"/>
        <end position="34"/>
    </location>
</feature>
<reference evidence="2 3" key="1">
    <citation type="submission" date="2019-06" db="EMBL/GenBank/DDBJ databases">
        <authorList>
            <person name="Srinivasan S."/>
        </authorList>
    </citation>
    <scope>NUCLEOTIDE SEQUENCE [LARGE SCALE GENOMIC DNA]</scope>
    <source>
        <strain evidence="2 3">17J68-5</strain>
    </source>
</reference>
<keyword evidence="1" id="KW-0472">Membrane</keyword>
<keyword evidence="1" id="KW-1133">Transmembrane helix</keyword>
<evidence type="ECO:0000256" key="1">
    <source>
        <dbReference type="SAM" id="Phobius"/>
    </source>
</evidence>
<sequence length="170" mass="19144">MEEFLSAPEIKRVKFLGLYQALSGALGIFITIWALAQTEIITGIVLAMIITMLSFYSFSIYAGKLLINDRYEGLLISMINQSIQILNLSFAGMSYKFVSGSAFFINLDLTKSLSIKFEFNFPTFLLSYNRNYELSVFGVNIVAIILLLSLNKIREGIKEKRQLQVAQSAL</sequence>
<feature type="transmembrane region" description="Helical" evidence="1">
    <location>
        <begin position="134"/>
        <end position="151"/>
    </location>
</feature>
<dbReference type="Proteomes" id="UP000305398">
    <property type="component" value="Chromosome"/>
</dbReference>